<keyword evidence="3" id="KW-1185">Reference proteome</keyword>
<dbReference type="AlphaFoldDB" id="A0A8S1XTC7"/>
<name>A0A8S1XTC7_9CILI</name>
<gene>
    <name evidence="2" type="ORF">PPENT_87.1.T1380091</name>
</gene>
<evidence type="ECO:0000313" key="2">
    <source>
        <dbReference type="EMBL" id="CAD8204786.1"/>
    </source>
</evidence>
<comment type="caution">
    <text evidence="2">The sequence shown here is derived from an EMBL/GenBank/DDBJ whole genome shotgun (WGS) entry which is preliminary data.</text>
</comment>
<organism evidence="2 3">
    <name type="scientific">Paramecium pentaurelia</name>
    <dbReference type="NCBI Taxonomy" id="43138"/>
    <lineage>
        <taxon>Eukaryota</taxon>
        <taxon>Sar</taxon>
        <taxon>Alveolata</taxon>
        <taxon>Ciliophora</taxon>
        <taxon>Intramacronucleata</taxon>
        <taxon>Oligohymenophorea</taxon>
        <taxon>Peniculida</taxon>
        <taxon>Parameciidae</taxon>
        <taxon>Paramecium</taxon>
    </lineage>
</organism>
<feature type="transmembrane region" description="Helical" evidence="1">
    <location>
        <begin position="6"/>
        <end position="27"/>
    </location>
</feature>
<keyword evidence="1" id="KW-0472">Membrane</keyword>
<accession>A0A8S1XTC7</accession>
<keyword evidence="1" id="KW-1133">Transmembrane helix</keyword>
<evidence type="ECO:0000256" key="1">
    <source>
        <dbReference type="SAM" id="Phobius"/>
    </source>
</evidence>
<reference evidence="2" key="1">
    <citation type="submission" date="2021-01" db="EMBL/GenBank/DDBJ databases">
        <authorList>
            <consortium name="Genoscope - CEA"/>
            <person name="William W."/>
        </authorList>
    </citation>
    <scope>NUCLEOTIDE SEQUENCE</scope>
</reference>
<evidence type="ECO:0000313" key="3">
    <source>
        <dbReference type="Proteomes" id="UP000689195"/>
    </source>
</evidence>
<protein>
    <submittedName>
        <fullName evidence="2">Uncharacterized protein</fullName>
    </submittedName>
</protein>
<dbReference type="EMBL" id="CAJJDO010000138">
    <property type="protein sequence ID" value="CAD8204786.1"/>
    <property type="molecule type" value="Genomic_DNA"/>
</dbReference>
<dbReference type="OrthoDB" id="310176at2759"/>
<dbReference type="Proteomes" id="UP000689195">
    <property type="component" value="Unassembled WGS sequence"/>
</dbReference>
<sequence length="123" mass="14663">MNDYYILLYGSIPVCLPQVIGNLQYFWKNMGNYRSDKSLLCSRGMFHIRDQKKMLSSKFTSLQNDLELKILINKLLYDAKWNFITLCLRFDIKEMIQINIKKGKSIQTIPIQLISTFFLIWKR</sequence>
<keyword evidence="1" id="KW-0812">Transmembrane</keyword>
<proteinExistence type="predicted"/>